<keyword evidence="4" id="KW-1185">Reference proteome</keyword>
<evidence type="ECO:0000313" key="3">
    <source>
        <dbReference type="EMBL" id="PVD36583.1"/>
    </source>
</evidence>
<evidence type="ECO:0000313" key="4">
    <source>
        <dbReference type="Proteomes" id="UP000245119"/>
    </source>
</evidence>
<evidence type="ECO:0000259" key="2">
    <source>
        <dbReference type="Pfam" id="PF00791"/>
    </source>
</evidence>
<dbReference type="OrthoDB" id="100767at2759"/>
<proteinExistence type="predicted"/>
<dbReference type="AlphaFoldDB" id="A0A2T7PT24"/>
<comment type="caution">
    <text evidence="3">The sequence shown here is derived from an EMBL/GenBank/DDBJ whole genome shotgun (WGS) entry which is preliminary data.</text>
</comment>
<dbReference type="Gene3D" id="2.60.220.30">
    <property type="match status" value="1"/>
</dbReference>
<dbReference type="EMBL" id="PZQS01000002">
    <property type="protein sequence ID" value="PVD36583.1"/>
    <property type="molecule type" value="Genomic_DNA"/>
</dbReference>
<gene>
    <name evidence="3" type="ORF">C0Q70_03568</name>
</gene>
<evidence type="ECO:0000256" key="1">
    <source>
        <dbReference type="SAM" id="MobiDB-lite"/>
    </source>
</evidence>
<name>A0A2T7PT24_POMCA</name>
<dbReference type="Proteomes" id="UP000245119">
    <property type="component" value="Linkage Group LG2"/>
</dbReference>
<organism evidence="3 4">
    <name type="scientific">Pomacea canaliculata</name>
    <name type="common">Golden apple snail</name>
    <dbReference type="NCBI Taxonomy" id="400727"/>
    <lineage>
        <taxon>Eukaryota</taxon>
        <taxon>Metazoa</taxon>
        <taxon>Spiralia</taxon>
        <taxon>Lophotrochozoa</taxon>
        <taxon>Mollusca</taxon>
        <taxon>Gastropoda</taxon>
        <taxon>Caenogastropoda</taxon>
        <taxon>Architaenioglossa</taxon>
        <taxon>Ampullarioidea</taxon>
        <taxon>Ampullariidae</taxon>
        <taxon>Pomacea</taxon>
    </lineage>
</organism>
<accession>A0A2T7PT24</accession>
<dbReference type="InterPro" id="IPR000906">
    <property type="entry name" value="ZU5_dom"/>
</dbReference>
<protein>
    <recommendedName>
        <fullName evidence="2">ZU5 domain-containing protein</fullName>
    </recommendedName>
</protein>
<feature type="domain" description="ZU5" evidence="2">
    <location>
        <begin position="119"/>
        <end position="211"/>
    </location>
</feature>
<feature type="region of interest" description="Disordered" evidence="1">
    <location>
        <begin position="84"/>
        <end position="106"/>
    </location>
</feature>
<dbReference type="Pfam" id="PF00791">
    <property type="entry name" value="ZU5"/>
    <property type="match status" value="1"/>
</dbReference>
<reference evidence="3 4" key="1">
    <citation type="submission" date="2018-04" db="EMBL/GenBank/DDBJ databases">
        <title>The genome of golden apple snail Pomacea canaliculata provides insight into stress tolerance and invasive adaptation.</title>
        <authorList>
            <person name="Liu C."/>
            <person name="Liu B."/>
            <person name="Ren Y."/>
            <person name="Zhang Y."/>
            <person name="Wang H."/>
            <person name="Li S."/>
            <person name="Jiang F."/>
            <person name="Yin L."/>
            <person name="Zhang G."/>
            <person name="Qian W."/>
            <person name="Fan W."/>
        </authorList>
    </citation>
    <scope>NUCLEOTIDE SEQUENCE [LARGE SCALE GENOMIC DNA]</scope>
    <source>
        <strain evidence="3">SZHN2017</strain>
        <tissue evidence="3">Muscle</tissue>
    </source>
</reference>
<sequence>MKYFGKSELSSSLPAVLSELDREPTRTPLTINETEPHINMYPTAKVYLNSGPLLREEGRRIQTGNTQKLKLDLREAAAVTPPQHIMESGCPRDDRTEEVSDTSDDTFSSPIFSDHWQVRGCFSAAGGSLQKKGSDVVLQVPAGAIQVKTKVTVHAAVCANDVYIKHKLQLPSTETIVSPLAEFSASTDLPFQKHVQITLPTCLLSNYNVHTCHVYCIRSEKPESQITISELGRLEELSETSEKEKPAAYFYVNGKGQVVVMTTHFSGYIFQLNWDKIECTKCINIPAIKYTELGPFCACWTLMSPEGATPSTLEICVRVSHSQIQGQLEPDSSCAPIEIDVRQHTEDENRFSNGSNDKTTINVQYLLGDLHLAPQPSSTG</sequence>